<dbReference type="RefSeq" id="WP_139695251.1">
    <property type="nucleotide sequence ID" value="NZ_VDCS01000003.1"/>
</dbReference>
<organism evidence="1 2">
    <name type="scientific">Allotamlana fucoidanivorans</name>
    <dbReference type="NCBI Taxonomy" id="2583814"/>
    <lineage>
        <taxon>Bacteria</taxon>
        <taxon>Pseudomonadati</taxon>
        <taxon>Bacteroidota</taxon>
        <taxon>Flavobacteriia</taxon>
        <taxon>Flavobacteriales</taxon>
        <taxon>Flavobacteriaceae</taxon>
        <taxon>Allotamlana</taxon>
    </lineage>
</organism>
<dbReference type="OrthoDB" id="6385145at2"/>
<evidence type="ECO:0000313" key="1">
    <source>
        <dbReference type="EMBL" id="TNJ46237.1"/>
    </source>
</evidence>
<evidence type="ECO:0000313" key="2">
    <source>
        <dbReference type="Proteomes" id="UP000308713"/>
    </source>
</evidence>
<proteinExistence type="predicted"/>
<protein>
    <submittedName>
        <fullName evidence="1">Gluconate 2-dehydrogenase subunit 3 family protein</fullName>
    </submittedName>
</protein>
<sequence>MNRRDAIKNIGLTLGYTATIPSAFSILQSCQTKENQWKPIFFDTDEGLVIKNLIDLMLPKTEKTPGALDVNVPEFIDLYAYKVYDQEQAAQYRIEIQSILKALPITESGVSKLKNEDYDDLLKRYLKTSKKEQQQFKKDKDITYKALVNLRNQAVWAFKTSEVIGENVLAYDPIPASQKGCISVEEATRGKAWSL</sequence>
<dbReference type="InterPro" id="IPR027056">
    <property type="entry name" value="Gluconate_2DH_su3"/>
</dbReference>
<gene>
    <name evidence="1" type="ORF">FGF67_04375</name>
</gene>
<dbReference type="Pfam" id="PF13618">
    <property type="entry name" value="Gluconate_2-dh3"/>
    <property type="match status" value="1"/>
</dbReference>
<dbReference type="AlphaFoldDB" id="A0A5C4SRP0"/>
<dbReference type="Proteomes" id="UP000308713">
    <property type="component" value="Unassembled WGS sequence"/>
</dbReference>
<dbReference type="PROSITE" id="PS51257">
    <property type="entry name" value="PROKAR_LIPOPROTEIN"/>
    <property type="match status" value="1"/>
</dbReference>
<name>A0A5C4SRP0_9FLAO</name>
<accession>A0A5C4SRP0</accession>
<dbReference type="EMBL" id="VDCS01000003">
    <property type="protein sequence ID" value="TNJ46237.1"/>
    <property type="molecule type" value="Genomic_DNA"/>
</dbReference>
<reference evidence="1 2" key="1">
    <citation type="submission" date="2019-05" db="EMBL/GenBank/DDBJ databases">
        <title>Tamlana fucoidanivorans sp. nov., isolated from the surface of algae collected from Fujian province in China.</title>
        <authorList>
            <person name="Li J."/>
        </authorList>
    </citation>
    <scope>NUCLEOTIDE SEQUENCE [LARGE SCALE GENOMIC DNA]</scope>
    <source>
        <strain evidence="1 2">CW2-9</strain>
    </source>
</reference>
<comment type="caution">
    <text evidence="1">The sequence shown here is derived from an EMBL/GenBank/DDBJ whole genome shotgun (WGS) entry which is preliminary data.</text>
</comment>
<keyword evidence="2" id="KW-1185">Reference proteome</keyword>